<name>A0A1R3GCW3_COCAP</name>
<dbReference type="Gramene" id="OMO55907">
    <property type="protein sequence ID" value="OMO55907"/>
    <property type="gene ID" value="CCACVL1_26918"/>
</dbReference>
<dbReference type="Proteomes" id="UP000188268">
    <property type="component" value="Unassembled WGS sequence"/>
</dbReference>
<dbReference type="EMBL" id="AWWV01014552">
    <property type="protein sequence ID" value="OMO55907.1"/>
    <property type="molecule type" value="Genomic_DNA"/>
</dbReference>
<proteinExistence type="predicted"/>
<protein>
    <submittedName>
        <fullName evidence="1">Uncharacterized protein</fullName>
    </submittedName>
</protein>
<reference evidence="1 2" key="1">
    <citation type="submission" date="2013-09" db="EMBL/GenBank/DDBJ databases">
        <title>Corchorus capsularis genome sequencing.</title>
        <authorList>
            <person name="Alam M."/>
            <person name="Haque M.S."/>
            <person name="Islam M.S."/>
            <person name="Emdad E.M."/>
            <person name="Islam M.M."/>
            <person name="Ahmed B."/>
            <person name="Halim A."/>
            <person name="Hossen Q.M.M."/>
            <person name="Hossain M.Z."/>
            <person name="Ahmed R."/>
            <person name="Khan M.M."/>
            <person name="Islam R."/>
            <person name="Rashid M.M."/>
            <person name="Khan S.A."/>
            <person name="Rahman M.S."/>
            <person name="Alam M."/>
        </authorList>
    </citation>
    <scope>NUCLEOTIDE SEQUENCE [LARGE SCALE GENOMIC DNA]</scope>
    <source>
        <strain evidence="2">cv. CVL-1</strain>
        <tissue evidence="1">Whole seedling</tissue>
    </source>
</reference>
<gene>
    <name evidence="1" type="ORF">CCACVL1_26918</name>
</gene>
<dbReference type="AlphaFoldDB" id="A0A1R3GCW3"/>
<organism evidence="1 2">
    <name type="scientific">Corchorus capsularis</name>
    <name type="common">Jute</name>
    <dbReference type="NCBI Taxonomy" id="210143"/>
    <lineage>
        <taxon>Eukaryota</taxon>
        <taxon>Viridiplantae</taxon>
        <taxon>Streptophyta</taxon>
        <taxon>Embryophyta</taxon>
        <taxon>Tracheophyta</taxon>
        <taxon>Spermatophyta</taxon>
        <taxon>Magnoliopsida</taxon>
        <taxon>eudicotyledons</taxon>
        <taxon>Gunneridae</taxon>
        <taxon>Pentapetalae</taxon>
        <taxon>rosids</taxon>
        <taxon>malvids</taxon>
        <taxon>Malvales</taxon>
        <taxon>Malvaceae</taxon>
        <taxon>Grewioideae</taxon>
        <taxon>Apeibeae</taxon>
        <taxon>Corchorus</taxon>
    </lineage>
</organism>
<evidence type="ECO:0000313" key="2">
    <source>
        <dbReference type="Proteomes" id="UP000188268"/>
    </source>
</evidence>
<dbReference type="OrthoDB" id="1739516at2759"/>
<evidence type="ECO:0000313" key="1">
    <source>
        <dbReference type="EMBL" id="OMO55907.1"/>
    </source>
</evidence>
<comment type="caution">
    <text evidence="1">The sequence shown here is derived from an EMBL/GenBank/DDBJ whole genome shotgun (WGS) entry which is preliminary data.</text>
</comment>
<dbReference type="OMA" id="YHHQDEI"/>
<keyword evidence="2" id="KW-1185">Reference proteome</keyword>
<accession>A0A1R3GCW3</accession>
<sequence length="111" mass="12828">MVLISEDMAAAAQQLMQLSDEDNSSVSSSSNGVDEKKILKASKSCKRLISHDQYHHQDEITSAKIEEIFGKEEEILRLRASNKKRKYRFLDSIYKETKPIKVSYGKNQLWY</sequence>